<feature type="compositionally biased region" description="Acidic residues" evidence="2">
    <location>
        <begin position="15"/>
        <end position="27"/>
    </location>
</feature>
<dbReference type="Pfam" id="PF08284">
    <property type="entry name" value="RVP_2"/>
    <property type="match status" value="1"/>
</dbReference>
<comment type="caution">
    <text evidence="4">The sequence shown here is derived from an EMBL/GenBank/DDBJ whole genome shotgun (WGS) entry which is preliminary data.</text>
</comment>
<evidence type="ECO:0000256" key="2">
    <source>
        <dbReference type="SAM" id="MobiDB-lite"/>
    </source>
</evidence>
<feature type="compositionally biased region" description="Acidic residues" evidence="2">
    <location>
        <begin position="60"/>
        <end position="78"/>
    </location>
</feature>
<reference evidence="4" key="1">
    <citation type="journal article" date="2019" name="Sci. Rep.">
        <title>Draft genome of Tanacetum cinerariifolium, the natural source of mosquito coil.</title>
        <authorList>
            <person name="Yamashiro T."/>
            <person name="Shiraishi A."/>
            <person name="Satake H."/>
            <person name="Nakayama K."/>
        </authorList>
    </citation>
    <scope>NUCLEOTIDE SEQUENCE</scope>
</reference>
<dbReference type="SUPFAM" id="SSF56672">
    <property type="entry name" value="DNA/RNA polymerases"/>
    <property type="match status" value="1"/>
</dbReference>
<feature type="region of interest" description="Disordered" evidence="2">
    <location>
        <begin position="15"/>
        <end position="81"/>
    </location>
</feature>
<dbReference type="InterPro" id="IPR043128">
    <property type="entry name" value="Rev_trsase/Diguanyl_cyclase"/>
</dbReference>
<evidence type="ECO:0000259" key="3">
    <source>
        <dbReference type="PROSITE" id="PS50878"/>
    </source>
</evidence>
<organism evidence="4">
    <name type="scientific">Tanacetum cinerariifolium</name>
    <name type="common">Dalmatian daisy</name>
    <name type="synonym">Chrysanthemum cinerariifolium</name>
    <dbReference type="NCBI Taxonomy" id="118510"/>
    <lineage>
        <taxon>Eukaryota</taxon>
        <taxon>Viridiplantae</taxon>
        <taxon>Streptophyta</taxon>
        <taxon>Embryophyta</taxon>
        <taxon>Tracheophyta</taxon>
        <taxon>Spermatophyta</taxon>
        <taxon>Magnoliopsida</taxon>
        <taxon>eudicotyledons</taxon>
        <taxon>Gunneridae</taxon>
        <taxon>Pentapetalae</taxon>
        <taxon>asterids</taxon>
        <taxon>campanulids</taxon>
        <taxon>Asterales</taxon>
        <taxon>Asteraceae</taxon>
        <taxon>Asteroideae</taxon>
        <taxon>Anthemideae</taxon>
        <taxon>Anthemidinae</taxon>
        <taxon>Tanacetum</taxon>
    </lineage>
</organism>
<proteinExistence type="predicted"/>
<sequence>MKAMMVWRCRAYEFEEEKDPQEEEEDDMKVKIKEDGNNPELTYPYEEVDPLNPPPPTSESEPEDAIEVESPIEQEDETVPASVHKLGESSTAPFLREDSDGLFPGLMRRDINSLFGRMASLSRRLCGNEVRSSVEQGTTEMEKLVEKLGNAEDKAECKKLKKDLEEARIMPPKSVPLTQATIHRMIKENVDVAIAAERARQSNARNDASGSEPLKGAVKLLRWFEDCEPNALDLDETVNDCRVLSNRRSSKNGARIMELEGLTDNIKGEVTSSNPVNLNEAMRMAHKLMEQKLQAKDERILEGKKQRNTRAMVTAPANGRVSSGSLPLCERCFTRHVGPCTIKCHKCGKVGYRISKVILGTDAQGMLSKRKLEKFRDRAYVIKDVEPKGPNVVTGASYKVELVDGRVVSTNTVLKGCTLNLVNHIFEIDLMSIELGTFDVIIGMDWLVKQDVVIVCSKKVVRIPYGNKMLIVENDKDYRELNKLTIKNRHPLLRINDLFDQLQGSSVYSKIDMRSGYHHLGIKEEDIPITAFRTRYGHFEFQVMPFGLTNASAVFMDLMNRVCKPYLDKFFIVFIDDILVYFKDEEEHEKYLKIILELLKKERFDVHVDPAKIKAIKSWAAPTTPTKIRNKWGKEEEEAFQTLKQKLYSAPILALPERTENFMVYCDASLKGFGAVLMQREKIREAQEEEMKRENVKVENLGRLIKQIFKFCPDRTRCFGNRVWLLRFGGLRDLVMHESHKSKYSIYPGSDKMYQDLKLLYWWPVGVVDLDW</sequence>
<evidence type="ECO:0000256" key="1">
    <source>
        <dbReference type="SAM" id="Coils"/>
    </source>
</evidence>
<dbReference type="AlphaFoldDB" id="A0A6L2JJ26"/>
<dbReference type="Pfam" id="PF00078">
    <property type="entry name" value="RVT_1"/>
    <property type="match status" value="1"/>
</dbReference>
<dbReference type="InterPro" id="IPR041577">
    <property type="entry name" value="RT_RNaseH_2"/>
</dbReference>
<keyword evidence="4" id="KW-0808">Transferase</keyword>
<dbReference type="PANTHER" id="PTHR24559">
    <property type="entry name" value="TRANSPOSON TY3-I GAG-POL POLYPROTEIN"/>
    <property type="match status" value="1"/>
</dbReference>
<evidence type="ECO:0000313" key="4">
    <source>
        <dbReference type="EMBL" id="GEU37023.1"/>
    </source>
</evidence>
<dbReference type="Pfam" id="PF17919">
    <property type="entry name" value="RT_RNaseH_2"/>
    <property type="match status" value="1"/>
</dbReference>
<dbReference type="CDD" id="cd00303">
    <property type="entry name" value="retropepsin_like"/>
    <property type="match status" value="1"/>
</dbReference>
<accession>A0A6L2JJ26</accession>
<dbReference type="EMBL" id="BKCJ010000877">
    <property type="protein sequence ID" value="GEU37023.1"/>
    <property type="molecule type" value="Genomic_DNA"/>
</dbReference>
<dbReference type="PROSITE" id="PS50878">
    <property type="entry name" value="RT_POL"/>
    <property type="match status" value="1"/>
</dbReference>
<feature type="domain" description="Reverse transcriptase" evidence="3">
    <location>
        <begin position="444"/>
        <end position="624"/>
    </location>
</feature>
<dbReference type="InterPro" id="IPR053134">
    <property type="entry name" value="RNA-dir_DNA_polymerase"/>
</dbReference>
<gene>
    <name evidence="4" type="ORF">Tci_009001</name>
</gene>
<feature type="coiled-coil region" evidence="1">
    <location>
        <begin position="134"/>
        <end position="170"/>
    </location>
</feature>
<name>A0A6L2JJ26_TANCI</name>
<keyword evidence="1" id="KW-0175">Coiled coil</keyword>
<keyword evidence="4" id="KW-0695">RNA-directed DNA polymerase</keyword>
<dbReference type="InterPro" id="IPR000477">
    <property type="entry name" value="RT_dom"/>
</dbReference>
<dbReference type="Gene3D" id="3.30.70.270">
    <property type="match status" value="1"/>
</dbReference>
<dbReference type="GO" id="GO:0003964">
    <property type="term" value="F:RNA-directed DNA polymerase activity"/>
    <property type="evidence" value="ECO:0007669"/>
    <property type="project" value="UniProtKB-KW"/>
</dbReference>
<dbReference type="CDD" id="cd01647">
    <property type="entry name" value="RT_LTR"/>
    <property type="match status" value="1"/>
</dbReference>
<dbReference type="PANTHER" id="PTHR24559:SF427">
    <property type="entry name" value="RNA-DIRECTED DNA POLYMERASE"/>
    <property type="match status" value="1"/>
</dbReference>
<dbReference type="Gene3D" id="3.10.10.10">
    <property type="entry name" value="HIV Type 1 Reverse Transcriptase, subunit A, domain 1"/>
    <property type="match status" value="1"/>
</dbReference>
<keyword evidence="4" id="KW-0548">Nucleotidyltransferase</keyword>
<dbReference type="InterPro" id="IPR043502">
    <property type="entry name" value="DNA/RNA_pol_sf"/>
</dbReference>
<protein>
    <submittedName>
        <fullName evidence="4">Putative reverse transcriptase domain-containing protein</fullName>
    </submittedName>
</protein>